<dbReference type="SUPFAM" id="SSF49265">
    <property type="entry name" value="Fibronectin type III"/>
    <property type="match status" value="3"/>
</dbReference>
<dbReference type="InterPro" id="IPR003961">
    <property type="entry name" value="FN3_dom"/>
</dbReference>
<dbReference type="InterPro" id="IPR050991">
    <property type="entry name" value="ECM_Regulatory_Proteins"/>
</dbReference>
<dbReference type="InterPro" id="IPR036116">
    <property type="entry name" value="FN3_sf"/>
</dbReference>
<gene>
    <name evidence="6" type="ORF">C7M84_006463</name>
</gene>
<dbReference type="OrthoDB" id="6373243at2759"/>
<keyword evidence="3" id="KW-0472">Membrane</keyword>
<dbReference type="PROSITE" id="PS50853">
    <property type="entry name" value="FN3"/>
    <property type="match status" value="2"/>
</dbReference>
<feature type="domain" description="Fibronectin type-III" evidence="5">
    <location>
        <begin position="599"/>
        <end position="695"/>
    </location>
</feature>
<evidence type="ECO:0000256" key="3">
    <source>
        <dbReference type="SAM" id="Phobius"/>
    </source>
</evidence>
<evidence type="ECO:0000256" key="2">
    <source>
        <dbReference type="SAM" id="MobiDB-lite"/>
    </source>
</evidence>
<organism evidence="6 7">
    <name type="scientific">Penaeus vannamei</name>
    <name type="common">Whiteleg shrimp</name>
    <name type="synonym">Litopenaeus vannamei</name>
    <dbReference type="NCBI Taxonomy" id="6689"/>
    <lineage>
        <taxon>Eukaryota</taxon>
        <taxon>Metazoa</taxon>
        <taxon>Ecdysozoa</taxon>
        <taxon>Arthropoda</taxon>
        <taxon>Crustacea</taxon>
        <taxon>Multicrustacea</taxon>
        <taxon>Malacostraca</taxon>
        <taxon>Eumalacostraca</taxon>
        <taxon>Eucarida</taxon>
        <taxon>Decapoda</taxon>
        <taxon>Dendrobranchiata</taxon>
        <taxon>Penaeoidea</taxon>
        <taxon>Penaeidae</taxon>
        <taxon>Penaeus</taxon>
    </lineage>
</organism>
<feature type="region of interest" description="Disordered" evidence="2">
    <location>
        <begin position="759"/>
        <end position="854"/>
    </location>
</feature>
<dbReference type="Proteomes" id="UP000283509">
    <property type="component" value="Unassembled WGS sequence"/>
</dbReference>
<keyword evidence="1" id="KW-0677">Repeat</keyword>
<reference evidence="6 7" key="1">
    <citation type="submission" date="2018-04" db="EMBL/GenBank/DDBJ databases">
        <authorList>
            <person name="Zhang X."/>
            <person name="Yuan J."/>
            <person name="Li F."/>
            <person name="Xiang J."/>
        </authorList>
    </citation>
    <scope>NUCLEOTIDE SEQUENCE [LARGE SCALE GENOMIC DNA]</scope>
    <source>
        <tissue evidence="6">Muscle</tissue>
    </source>
</reference>
<evidence type="ECO:0000313" key="7">
    <source>
        <dbReference type="Proteomes" id="UP000283509"/>
    </source>
</evidence>
<feature type="domain" description="Fibronectin type-III" evidence="5">
    <location>
        <begin position="316"/>
        <end position="407"/>
    </location>
</feature>
<feature type="compositionally biased region" description="Basic and acidic residues" evidence="2">
    <location>
        <begin position="798"/>
        <end position="826"/>
    </location>
</feature>
<evidence type="ECO:0000256" key="1">
    <source>
        <dbReference type="ARBA" id="ARBA00022737"/>
    </source>
</evidence>
<dbReference type="PANTHER" id="PTHR46708">
    <property type="entry name" value="TENASCIN"/>
    <property type="match status" value="1"/>
</dbReference>
<dbReference type="CDD" id="cd00063">
    <property type="entry name" value="FN3"/>
    <property type="match status" value="2"/>
</dbReference>
<evidence type="ECO:0000313" key="6">
    <source>
        <dbReference type="EMBL" id="ROT75016.1"/>
    </source>
</evidence>
<feature type="signal peptide" evidence="4">
    <location>
        <begin position="1"/>
        <end position="25"/>
    </location>
</feature>
<keyword evidence="3" id="KW-0812">Transmembrane</keyword>
<dbReference type="Pfam" id="PF00041">
    <property type="entry name" value="fn3"/>
    <property type="match status" value="1"/>
</dbReference>
<feature type="compositionally biased region" description="Acidic residues" evidence="2">
    <location>
        <begin position="775"/>
        <end position="785"/>
    </location>
</feature>
<dbReference type="SMART" id="SM00060">
    <property type="entry name" value="FN3"/>
    <property type="match status" value="4"/>
</dbReference>
<feature type="region of interest" description="Disordered" evidence="2">
    <location>
        <begin position="105"/>
        <end position="145"/>
    </location>
</feature>
<evidence type="ECO:0000259" key="5">
    <source>
        <dbReference type="PROSITE" id="PS50853"/>
    </source>
</evidence>
<reference evidence="6 7" key="2">
    <citation type="submission" date="2019-01" db="EMBL/GenBank/DDBJ databases">
        <title>The decoding of complex shrimp genome reveals the adaptation for benthos swimmer, frequently molting mechanism and breeding impact on genome.</title>
        <authorList>
            <person name="Sun Y."/>
            <person name="Gao Y."/>
            <person name="Yu Y."/>
        </authorList>
    </citation>
    <scope>NUCLEOTIDE SEQUENCE [LARGE SCALE GENOMIC DNA]</scope>
    <source>
        <tissue evidence="6">Muscle</tissue>
    </source>
</reference>
<keyword evidence="4" id="KW-0732">Signal</keyword>
<name>A0A423TF07_PENVA</name>
<keyword evidence="3" id="KW-1133">Transmembrane helix</keyword>
<protein>
    <submittedName>
        <fullName evidence="6">Putative protogenin-like isoform X3</fullName>
    </submittedName>
</protein>
<dbReference type="Gene3D" id="2.60.40.10">
    <property type="entry name" value="Immunoglobulins"/>
    <property type="match status" value="2"/>
</dbReference>
<dbReference type="InterPro" id="IPR013783">
    <property type="entry name" value="Ig-like_fold"/>
</dbReference>
<sequence>MTYHLILLLPPIPAILILLPPPISSSPFPNPIPHPFPPPLLLPFLYLSSPRLTIHTVPPLSLRSPSHASPFIQPSTTPSLFLSSDFLSLPPFPFSLLAPSPATAGREQSVTTPRANEISSAPYTSTSISCAPSSSTRRAEHLSEEPSQLVVAPWQPASTNTTSYEILKLTPYTLYSIYVRHLRHSTREQQNHLIGEPSATLVVRTMASRESGVVLAVAWRVRLGRWRVWLGALQHPDIKLDPLSPTKLRVTWAPLSLEEARGAVVKQKIQWRRWRMHFFENAELSEDDRYEVRVLVATESGYPEHESNLPWKHIRMPSDAALSTAPVVHLSVDWVLPDQLRTKVLWFVLTYNSTAQNKVTRDLEASSTSYVLHQLEPRTNYTVKLEPMYKIGRAGSGVSRTIRTLPIDAHPTPAHGHLRKMGVKNLKVKTLNSTCIQMSWRPAGRRVTPDFYTRVRGHGHGVGGGRDQQADPAHQNQHQGASSPLVRPFPSPSLSHSSHSLPSPSPSFPLFSPSPSFPFFPLSLSFPPFPSPFFPSFPLFSPFFPPLSLFPLLPSLPLSSPLLSYLPLSSPLFSPSFPLLSPFFPFFSLPLPPPAVPSAPTNVSWTPVSPKDVALRWSPPKDINGVLLNYLVSYSHDQQEWRNHTVSHEATSTEIRGLISNTNYTEHLGGDPGGRREADQGVLTVIVVAVLVAVTCSVVLVVCVRTARLRRTGGHPTLQGGPGLHDDGIVASCPHDVHTSQITLGRMAAPLPNTAAAASAGLFPGRDGASKDVEDTLDDIDDDDATSTLLQGVAAAPDPKRDLVDPKRSLVDPTRDPADPRREPADPKAPSEAPAGAPPPRSTDGARAAEVASS</sequence>
<dbReference type="STRING" id="6689.A0A423TF07"/>
<dbReference type="EMBL" id="QCYY01001819">
    <property type="protein sequence ID" value="ROT75016.1"/>
    <property type="molecule type" value="Genomic_DNA"/>
</dbReference>
<accession>A0A423TF07</accession>
<dbReference type="PANTHER" id="PTHR46708:SF2">
    <property type="entry name" value="FIBRONECTIN TYPE-III DOMAIN-CONTAINING PROTEIN"/>
    <property type="match status" value="1"/>
</dbReference>
<feature type="compositionally biased region" description="Polar residues" evidence="2">
    <location>
        <begin position="106"/>
        <end position="123"/>
    </location>
</feature>
<feature type="region of interest" description="Disordered" evidence="2">
    <location>
        <begin position="453"/>
        <end position="500"/>
    </location>
</feature>
<keyword evidence="7" id="KW-1185">Reference proteome</keyword>
<feature type="compositionally biased region" description="Low complexity" evidence="2">
    <location>
        <begin position="124"/>
        <end position="136"/>
    </location>
</feature>
<evidence type="ECO:0000256" key="4">
    <source>
        <dbReference type="SAM" id="SignalP"/>
    </source>
</evidence>
<comment type="caution">
    <text evidence="6">The sequence shown here is derived from an EMBL/GenBank/DDBJ whole genome shotgun (WGS) entry which is preliminary data.</text>
</comment>
<feature type="chain" id="PRO_5019007950" evidence="4">
    <location>
        <begin position="26"/>
        <end position="854"/>
    </location>
</feature>
<feature type="transmembrane region" description="Helical" evidence="3">
    <location>
        <begin position="682"/>
        <end position="704"/>
    </location>
</feature>
<proteinExistence type="predicted"/>
<dbReference type="AlphaFoldDB" id="A0A423TF07"/>